<organism evidence="4 5">
    <name type="scientific">Eleginops maclovinus</name>
    <name type="common">Patagonian blennie</name>
    <name type="synonym">Eleginus maclovinus</name>
    <dbReference type="NCBI Taxonomy" id="56733"/>
    <lineage>
        <taxon>Eukaryota</taxon>
        <taxon>Metazoa</taxon>
        <taxon>Chordata</taxon>
        <taxon>Craniata</taxon>
        <taxon>Vertebrata</taxon>
        <taxon>Euteleostomi</taxon>
        <taxon>Actinopterygii</taxon>
        <taxon>Neopterygii</taxon>
        <taxon>Teleostei</taxon>
        <taxon>Neoteleostei</taxon>
        <taxon>Acanthomorphata</taxon>
        <taxon>Eupercaria</taxon>
        <taxon>Perciformes</taxon>
        <taxon>Notothenioidei</taxon>
        <taxon>Eleginopidae</taxon>
        <taxon>Eleginops</taxon>
    </lineage>
</organism>
<comment type="subcellular location">
    <subcellularLocation>
        <location evidence="1">Nucleus</location>
    </subcellularLocation>
</comment>
<dbReference type="Pfam" id="PF15427">
    <property type="entry name" value="S100PBPR"/>
    <property type="match status" value="1"/>
</dbReference>
<dbReference type="InterPro" id="IPR026097">
    <property type="entry name" value="S100PBP"/>
</dbReference>
<dbReference type="PANTHER" id="PTHR14455:SF0">
    <property type="entry name" value="S100P-BINDING PROTEIN"/>
    <property type="match status" value="1"/>
</dbReference>
<evidence type="ECO:0000256" key="3">
    <source>
        <dbReference type="ARBA" id="ARBA00023242"/>
    </source>
</evidence>
<reference evidence="4 5" key="1">
    <citation type="journal article" date="2023" name="Genes (Basel)">
        <title>Chromosome-Level Genome Assembly and Circadian Gene Repertoire of the Patagonia Blennie Eleginops maclovinus-The Closest Ancestral Proxy of Antarctic Cryonotothenioids.</title>
        <authorList>
            <person name="Cheng C.C."/>
            <person name="Rivera-Colon A.G."/>
            <person name="Minhas B.F."/>
            <person name="Wilson L."/>
            <person name="Rayamajhi N."/>
            <person name="Vargas-Chacoff L."/>
            <person name="Catchen J.M."/>
        </authorList>
    </citation>
    <scope>NUCLEOTIDE SEQUENCE [LARGE SCALE GENOMIC DNA]</scope>
    <source>
        <strain evidence="4">JMC-PN-2008</strain>
    </source>
</reference>
<evidence type="ECO:0000313" key="4">
    <source>
        <dbReference type="EMBL" id="KAK5857133.1"/>
    </source>
</evidence>
<comment type="caution">
    <text evidence="4">The sequence shown here is derived from an EMBL/GenBank/DDBJ whole genome shotgun (WGS) entry which is preliminary data.</text>
</comment>
<evidence type="ECO:0000313" key="5">
    <source>
        <dbReference type="Proteomes" id="UP001346869"/>
    </source>
</evidence>
<dbReference type="AlphaFoldDB" id="A0AAN7X6E7"/>
<dbReference type="GO" id="GO:0048306">
    <property type="term" value="F:calcium-dependent protein binding"/>
    <property type="evidence" value="ECO:0007669"/>
    <property type="project" value="InterPro"/>
</dbReference>
<sequence>MFQDSLAGEESILDTSYEPSLPLQVQVKSVVVNPAAPTLGKSSASTQRPVVLKTKVDWEQEKRLYVHSVTRHMTEHPGANKDAMSELMMLMNSVADQKPGAGGKQWQHPSDLTRRNYQRRFGRETPIMTLHEWKTKNGSTHRRFAKVPKTF</sequence>
<name>A0AAN7X6E7_ELEMC</name>
<proteinExistence type="predicted"/>
<gene>
    <name evidence="4" type="ORF">PBY51_010399</name>
</gene>
<evidence type="ECO:0000256" key="2">
    <source>
        <dbReference type="ARBA" id="ARBA00020595"/>
    </source>
</evidence>
<protein>
    <recommendedName>
        <fullName evidence="2">S100P-binding protein</fullName>
    </recommendedName>
</protein>
<dbReference type="EMBL" id="JAUZQC010000016">
    <property type="protein sequence ID" value="KAK5857133.1"/>
    <property type="molecule type" value="Genomic_DNA"/>
</dbReference>
<evidence type="ECO:0000256" key="1">
    <source>
        <dbReference type="ARBA" id="ARBA00004123"/>
    </source>
</evidence>
<keyword evidence="3" id="KW-0539">Nucleus</keyword>
<accession>A0AAN7X6E7</accession>
<dbReference type="GO" id="GO:0005634">
    <property type="term" value="C:nucleus"/>
    <property type="evidence" value="ECO:0007669"/>
    <property type="project" value="UniProtKB-SubCell"/>
</dbReference>
<dbReference type="PANTHER" id="PTHR14455">
    <property type="entry name" value="ASKOPOS"/>
    <property type="match status" value="1"/>
</dbReference>
<keyword evidence="5" id="KW-1185">Reference proteome</keyword>
<reference evidence="4 5" key="2">
    <citation type="journal article" date="2023" name="Mol. Biol. Evol.">
        <title>Genomics of Secondarily Temperate Adaptation in the Only Non-Antarctic Icefish.</title>
        <authorList>
            <person name="Rivera-Colon A.G."/>
            <person name="Rayamajhi N."/>
            <person name="Minhas B.F."/>
            <person name="Madrigal G."/>
            <person name="Bilyk K.T."/>
            <person name="Yoon V."/>
            <person name="Hune M."/>
            <person name="Gregory S."/>
            <person name="Cheng C.H.C."/>
            <person name="Catchen J.M."/>
        </authorList>
    </citation>
    <scope>NUCLEOTIDE SEQUENCE [LARGE SCALE GENOMIC DNA]</scope>
    <source>
        <strain evidence="4">JMC-PN-2008</strain>
    </source>
</reference>
<dbReference type="Proteomes" id="UP001346869">
    <property type="component" value="Unassembled WGS sequence"/>
</dbReference>